<keyword evidence="2" id="KW-0689">Ribosomal protein</keyword>
<dbReference type="Pfam" id="PF00575">
    <property type="entry name" value="S1"/>
    <property type="match status" value="3"/>
</dbReference>
<organism evidence="2">
    <name type="scientific">Polysiphonia sertularioides</name>
    <dbReference type="NCBI Taxonomy" id="945028"/>
    <lineage>
        <taxon>Eukaryota</taxon>
        <taxon>Rhodophyta</taxon>
        <taxon>Florideophyceae</taxon>
        <taxon>Rhodymeniophycidae</taxon>
        <taxon>Ceramiales</taxon>
        <taxon>Rhodomelaceae</taxon>
        <taxon>Polysiphonioideae</taxon>
        <taxon>Polysiphonia</taxon>
    </lineage>
</organism>
<name>A0A1Z1M906_9FLOR</name>
<dbReference type="InterPro" id="IPR003029">
    <property type="entry name" value="S1_domain"/>
</dbReference>
<geneLocation type="chloroplast" evidence="2"/>
<keyword evidence="2" id="KW-0687">Ribonucleoprotein</keyword>
<proteinExistence type="predicted"/>
<feature type="domain" description="S1 motif" evidence="1">
    <location>
        <begin position="109"/>
        <end position="173"/>
    </location>
</feature>
<dbReference type="InterPro" id="IPR052757">
    <property type="entry name" value="Ribosomal_protein_S1"/>
</dbReference>
<dbReference type="SMART" id="SM00316">
    <property type="entry name" value="S1"/>
    <property type="match status" value="3"/>
</dbReference>
<evidence type="ECO:0000313" key="2">
    <source>
        <dbReference type="EMBL" id="ARW62578.1"/>
    </source>
</evidence>
<dbReference type="AlphaFoldDB" id="A0A1Z1M906"/>
<accession>A0A1Z1M906</accession>
<dbReference type="PANTHER" id="PTHR47559:SF1">
    <property type="entry name" value="OS03G0844900 PROTEIN"/>
    <property type="match status" value="1"/>
</dbReference>
<dbReference type="GeneID" id="33355803"/>
<evidence type="ECO:0000259" key="1">
    <source>
        <dbReference type="PROSITE" id="PS50126"/>
    </source>
</evidence>
<keyword evidence="2" id="KW-0150">Chloroplast</keyword>
<dbReference type="InterPro" id="IPR012340">
    <property type="entry name" value="NA-bd_OB-fold"/>
</dbReference>
<feature type="domain" description="S1 motif" evidence="1">
    <location>
        <begin position="22"/>
        <end position="92"/>
    </location>
</feature>
<reference evidence="2" key="1">
    <citation type="journal article" date="2017" name="J. Phycol.">
        <title>Analysis of chloroplast genomes and a supermatrix inform reclassification of the Rhodomelaceae (Rhodophyta).</title>
        <authorList>
            <person name="Diaz-Tapia P."/>
            <person name="Maggs C.A."/>
            <person name="West J.A."/>
            <person name="Verbruggen H."/>
        </authorList>
    </citation>
    <scope>NUCLEOTIDE SEQUENCE</scope>
    <source>
        <strain evidence="2">PD0863</strain>
    </source>
</reference>
<feature type="domain" description="S1 motif" evidence="1">
    <location>
        <begin position="187"/>
        <end position="253"/>
    </location>
</feature>
<keyword evidence="2" id="KW-0934">Plastid</keyword>
<dbReference type="SUPFAM" id="SSF50249">
    <property type="entry name" value="Nucleic acid-binding proteins"/>
    <property type="match status" value="3"/>
</dbReference>
<dbReference type="EMBL" id="MF101423">
    <property type="protein sequence ID" value="ARW62578.1"/>
    <property type="molecule type" value="Genomic_DNA"/>
</dbReference>
<protein>
    <submittedName>
        <fullName evidence="2">Ribosomal protein S1</fullName>
    </submittedName>
</protein>
<dbReference type="RefSeq" id="YP_009394016.1">
    <property type="nucleotide sequence ID" value="NC_035270.1"/>
</dbReference>
<dbReference type="PROSITE" id="PS50126">
    <property type="entry name" value="S1"/>
    <property type="match status" value="3"/>
</dbReference>
<dbReference type="Gene3D" id="2.40.50.140">
    <property type="entry name" value="Nucleic acid-binding proteins"/>
    <property type="match status" value="3"/>
</dbReference>
<sequence length="266" mass="31105">MKKKKDHFAEILNKYKYTIHEGDIVAGTIIQHEKKGFLVAIGTNVSGYLPKEEVKIHSQNKNQYSLLLLTMTRDFFLVTQNTYNKQYILSIKRLDYIRAWKRIKQLYLEDIVYYLTIKRLNKGGIITYLEGIQGFIPKSHISNKNKKLRRHEMIKCKLINSHENKNHLILSNKSARLTALKNKFKLGQIIYGEVVMKKNYGIFININNIRTLLHISETNSEVNSKKILHLGEFIKLKIIYINTQEGLVSLSTRTIKTDINHHLQHS</sequence>
<gene>
    <name evidence="2" type="primary">rps1</name>
</gene>
<dbReference type="GO" id="GO:0003676">
    <property type="term" value="F:nucleic acid binding"/>
    <property type="evidence" value="ECO:0007669"/>
    <property type="project" value="InterPro"/>
</dbReference>
<dbReference type="PANTHER" id="PTHR47559">
    <property type="entry name" value="OS03G0844900 PROTEIN"/>
    <property type="match status" value="1"/>
</dbReference>
<dbReference type="GO" id="GO:0005840">
    <property type="term" value="C:ribosome"/>
    <property type="evidence" value="ECO:0007669"/>
    <property type="project" value="UniProtKB-KW"/>
</dbReference>